<dbReference type="Proteomes" id="UP000509510">
    <property type="component" value="Chromosome III"/>
</dbReference>
<dbReference type="GO" id="GO:0006351">
    <property type="term" value="P:DNA-templated transcription"/>
    <property type="evidence" value="ECO:0007669"/>
    <property type="project" value="InterPro"/>
</dbReference>
<evidence type="ECO:0000256" key="2">
    <source>
        <dbReference type="ARBA" id="ARBA00022723"/>
    </source>
</evidence>
<organism evidence="8 9">
    <name type="scientific">Talaromyces rugulosus</name>
    <name type="common">Penicillium rugulosum</name>
    <dbReference type="NCBI Taxonomy" id="121627"/>
    <lineage>
        <taxon>Eukaryota</taxon>
        <taxon>Fungi</taxon>
        <taxon>Dikarya</taxon>
        <taxon>Ascomycota</taxon>
        <taxon>Pezizomycotina</taxon>
        <taxon>Eurotiomycetes</taxon>
        <taxon>Eurotiomycetidae</taxon>
        <taxon>Eurotiales</taxon>
        <taxon>Trichocomaceae</taxon>
        <taxon>Talaromyces</taxon>
        <taxon>Talaromyces sect. Islandici</taxon>
    </lineage>
</organism>
<keyword evidence="4" id="KW-0804">Transcription</keyword>
<keyword evidence="5" id="KW-0539">Nucleus</keyword>
<evidence type="ECO:0000256" key="6">
    <source>
        <dbReference type="SAM" id="MobiDB-lite"/>
    </source>
</evidence>
<dbReference type="InterPro" id="IPR050815">
    <property type="entry name" value="TF_fung"/>
</dbReference>
<dbReference type="InterPro" id="IPR007219">
    <property type="entry name" value="XnlR_reg_dom"/>
</dbReference>
<dbReference type="GO" id="GO:0003677">
    <property type="term" value="F:DNA binding"/>
    <property type="evidence" value="ECO:0007669"/>
    <property type="project" value="InterPro"/>
</dbReference>
<keyword evidence="2" id="KW-0479">Metal-binding</keyword>
<dbReference type="EMBL" id="CP055900">
    <property type="protein sequence ID" value="QKX58387.1"/>
    <property type="molecule type" value="Genomic_DNA"/>
</dbReference>
<name>A0A7H8QWS3_TALRU</name>
<feature type="region of interest" description="Disordered" evidence="6">
    <location>
        <begin position="348"/>
        <end position="369"/>
    </location>
</feature>
<dbReference type="KEGG" id="trg:TRUGW13939_05509"/>
<dbReference type="GO" id="GO:0005634">
    <property type="term" value="C:nucleus"/>
    <property type="evidence" value="ECO:0007669"/>
    <property type="project" value="UniProtKB-SubCell"/>
</dbReference>
<dbReference type="RefSeq" id="XP_035344565.1">
    <property type="nucleotide sequence ID" value="XM_035488672.1"/>
</dbReference>
<feature type="compositionally biased region" description="Polar residues" evidence="6">
    <location>
        <begin position="360"/>
        <end position="369"/>
    </location>
</feature>
<keyword evidence="3" id="KW-0805">Transcription regulation</keyword>
<feature type="region of interest" description="Disordered" evidence="6">
    <location>
        <begin position="450"/>
        <end position="469"/>
    </location>
</feature>
<gene>
    <name evidence="8" type="ORF">TRUGW13939_05509</name>
</gene>
<evidence type="ECO:0000256" key="5">
    <source>
        <dbReference type="ARBA" id="ARBA00023242"/>
    </source>
</evidence>
<dbReference type="PANTHER" id="PTHR47338:SF10">
    <property type="entry name" value="TRANSCRIPTION FACTOR DOMAIN-CONTAINING PROTEIN-RELATED"/>
    <property type="match status" value="1"/>
</dbReference>
<dbReference type="GO" id="GO:0000981">
    <property type="term" value="F:DNA-binding transcription factor activity, RNA polymerase II-specific"/>
    <property type="evidence" value="ECO:0007669"/>
    <property type="project" value="InterPro"/>
</dbReference>
<dbReference type="Pfam" id="PF04082">
    <property type="entry name" value="Fungal_trans"/>
    <property type="match status" value="1"/>
</dbReference>
<sequence>MPQPQQDEDSRPGPQGVVFDEVNNLDGHGQSKVDSRNSHYYMHELSFILHPAHDHPSPDQAQQTNTARYIEQESSRLQKLCSTLGVSREVLGLMVNVYFDNMVAVNLFREPYFHQKLSEAVPISETYALFAAMLAFAARFCSSRINAEWNPGLEDVKDIHLRSQDFLTLAFTHIDNALEEYDDDPPSLGVLQALIIATHCQLTQGVRGKAWRSLGKCIRLAYELNLHLVDSDEVGDIADVDARRWCCQEEKRRAWWATWEMDVFASTIRRTPPAIDWSQMETLLPVEDQYWFEGRPQVSCFMDLDPTCRWKRLHECGNQSSKAWFLVVNSFMKEAQRVSAPRSLPFRDLRHNHNHRRPNAGQQFSRQTGSCGEAAQRLDTLANSVRCLVMVLPEHLRYHNQFLDFHARVPGQSSSSRQLHCSIYNTYVMTQLARLMIYRSGAFRNLNSRSWREKGSSNPEKDTHERNSASTADNLALAQYFEAADNILTIITRSCDSHIQYINPFLSSTIWLASAVQILHKEVERDEASRTLIRSKFDVLHMTYLKCVSFWNIHTALQQNLEALETELGNNNCFNHAKQVQSLNTDPHTGEGSQMQPATCVSIDTNQAIFGPKFSTVENIANAAILPDEYQHLPSLPETALSTLAGGVEKNGSECNYLQHSEIPTPATIPYTLPTTDQASPSRLAYLSIFDYMDLPYFDGQDPAFDTYSTRQQTDY</sequence>
<evidence type="ECO:0000256" key="3">
    <source>
        <dbReference type="ARBA" id="ARBA00023015"/>
    </source>
</evidence>
<evidence type="ECO:0000313" key="8">
    <source>
        <dbReference type="EMBL" id="QKX58387.1"/>
    </source>
</evidence>
<dbReference type="OrthoDB" id="4227254at2759"/>
<protein>
    <recommendedName>
        <fullName evidence="7">Xylanolytic transcriptional activator regulatory domain-containing protein</fullName>
    </recommendedName>
</protein>
<dbReference type="CDD" id="cd12148">
    <property type="entry name" value="fungal_TF_MHR"/>
    <property type="match status" value="1"/>
</dbReference>
<evidence type="ECO:0000259" key="7">
    <source>
        <dbReference type="SMART" id="SM00906"/>
    </source>
</evidence>
<evidence type="ECO:0000256" key="4">
    <source>
        <dbReference type="ARBA" id="ARBA00023163"/>
    </source>
</evidence>
<dbReference type="SMART" id="SM00906">
    <property type="entry name" value="Fungal_trans"/>
    <property type="match status" value="1"/>
</dbReference>
<evidence type="ECO:0000256" key="1">
    <source>
        <dbReference type="ARBA" id="ARBA00004123"/>
    </source>
</evidence>
<dbReference type="PANTHER" id="PTHR47338">
    <property type="entry name" value="ZN(II)2CYS6 TRANSCRIPTION FACTOR (EUROFUNG)-RELATED"/>
    <property type="match status" value="1"/>
</dbReference>
<feature type="domain" description="Xylanolytic transcriptional activator regulatory" evidence="7">
    <location>
        <begin position="210"/>
        <end position="291"/>
    </location>
</feature>
<evidence type="ECO:0000313" key="9">
    <source>
        <dbReference type="Proteomes" id="UP000509510"/>
    </source>
</evidence>
<reference evidence="9" key="1">
    <citation type="submission" date="2020-06" db="EMBL/GenBank/DDBJ databases">
        <title>A chromosome-scale genome assembly of Talaromyces rugulosus W13939.</title>
        <authorList>
            <person name="Wang B."/>
            <person name="Guo L."/>
            <person name="Ye K."/>
            <person name="Wang L."/>
        </authorList>
    </citation>
    <scope>NUCLEOTIDE SEQUENCE [LARGE SCALE GENOMIC DNA]</scope>
    <source>
        <strain evidence="9">W13939</strain>
    </source>
</reference>
<dbReference type="GO" id="GO:0008270">
    <property type="term" value="F:zinc ion binding"/>
    <property type="evidence" value="ECO:0007669"/>
    <property type="project" value="InterPro"/>
</dbReference>
<proteinExistence type="predicted"/>
<dbReference type="AlphaFoldDB" id="A0A7H8QWS3"/>
<comment type="subcellular location">
    <subcellularLocation>
        <location evidence="1">Nucleus</location>
    </subcellularLocation>
</comment>
<feature type="compositionally biased region" description="Basic and acidic residues" evidence="6">
    <location>
        <begin position="450"/>
        <end position="467"/>
    </location>
</feature>
<dbReference type="GeneID" id="55993006"/>
<keyword evidence="9" id="KW-1185">Reference proteome</keyword>
<accession>A0A7H8QWS3</accession>